<evidence type="ECO:0000313" key="10">
    <source>
        <dbReference type="Proteomes" id="UP000188320"/>
    </source>
</evidence>
<comment type="similarity">
    <text evidence="6">Belongs to the AAA ATPase family.</text>
</comment>
<dbReference type="InterPro" id="IPR051701">
    <property type="entry name" value="Mito_OM_Translocase_MSP1"/>
</dbReference>
<dbReference type="Gene3D" id="1.10.8.60">
    <property type="match status" value="1"/>
</dbReference>
<dbReference type="Proteomes" id="UP000188320">
    <property type="component" value="Unassembled WGS sequence"/>
</dbReference>
<evidence type="ECO:0000259" key="8">
    <source>
        <dbReference type="SMART" id="SM00382"/>
    </source>
</evidence>
<keyword evidence="5" id="KW-0496">Mitochondrion</keyword>
<dbReference type="Gene3D" id="3.40.50.300">
    <property type="entry name" value="P-loop containing nucleotide triphosphate hydrolases"/>
    <property type="match status" value="1"/>
</dbReference>
<name>A0A1R1PXB7_ZANCU</name>
<dbReference type="PANTHER" id="PTHR45644:SF3">
    <property type="entry name" value="FI08533P-RELATED"/>
    <property type="match status" value="1"/>
</dbReference>
<evidence type="ECO:0000256" key="7">
    <source>
        <dbReference type="SAM" id="SignalP"/>
    </source>
</evidence>
<dbReference type="AlphaFoldDB" id="A0A1R1PXB7"/>
<dbReference type="PROSITE" id="PS00674">
    <property type="entry name" value="AAA"/>
    <property type="match status" value="1"/>
</dbReference>
<comment type="subcellular location">
    <subcellularLocation>
        <location evidence="1">Mitochondrion outer membrane</location>
        <topology evidence="1">Single-pass membrane protein</topology>
    </subcellularLocation>
</comment>
<dbReference type="GO" id="GO:0005741">
    <property type="term" value="C:mitochondrial outer membrane"/>
    <property type="evidence" value="ECO:0007669"/>
    <property type="project" value="UniProtKB-SubCell"/>
</dbReference>
<dbReference type="GO" id="GO:0140570">
    <property type="term" value="P:extraction of mislocalized protein from mitochondrial outer membrane"/>
    <property type="evidence" value="ECO:0007669"/>
    <property type="project" value="TreeGrafter"/>
</dbReference>
<evidence type="ECO:0000256" key="5">
    <source>
        <dbReference type="ARBA" id="ARBA00023128"/>
    </source>
</evidence>
<organism evidence="9 10">
    <name type="scientific">Zancudomyces culisetae</name>
    <name type="common">Gut fungus</name>
    <name type="synonym">Smittium culisetae</name>
    <dbReference type="NCBI Taxonomy" id="1213189"/>
    <lineage>
        <taxon>Eukaryota</taxon>
        <taxon>Fungi</taxon>
        <taxon>Fungi incertae sedis</taxon>
        <taxon>Zoopagomycota</taxon>
        <taxon>Kickxellomycotina</taxon>
        <taxon>Harpellomycetes</taxon>
        <taxon>Harpellales</taxon>
        <taxon>Legeriomycetaceae</taxon>
        <taxon>Zancudomyces</taxon>
    </lineage>
</organism>
<dbReference type="InterPro" id="IPR003960">
    <property type="entry name" value="ATPase_AAA_CS"/>
</dbReference>
<dbReference type="InterPro" id="IPR027417">
    <property type="entry name" value="P-loop_NTPase"/>
</dbReference>
<dbReference type="EMBL" id="LSSK01000072">
    <property type="protein sequence ID" value="OMH85557.1"/>
    <property type="molecule type" value="Genomic_DNA"/>
</dbReference>
<evidence type="ECO:0000256" key="2">
    <source>
        <dbReference type="ARBA" id="ARBA00022741"/>
    </source>
</evidence>
<dbReference type="InterPro" id="IPR041569">
    <property type="entry name" value="AAA_lid_3"/>
</dbReference>
<sequence length="364" mass="41192">MLILTQVVVFIGFRYLVNKFDPQSDQKKQAQEKSKTLTNKLQLKNITLNEYEKIIMGEVILPDDLKVTFSDIGGLDDIIGELKESVIYPLNHPQLFSSTMDLFGSPKGVLLYGPPGCGKTMLAKALAKESRARFINLHLSTLMDKWFGESNRLVKAVFTLADKLQPTIIFIDEIDSLFRTRESRDHEATSMMKAEFMSLWDGLATDSGNRVLLAVIGATNRPNDIDAAIMRRMPKRFYLKPPGSEQRKNILKLYLKNAALDSNFDLEELVERTTGMSGSDLKELCREAMMAPICEYMRSNPVFGDNEEGQQQLLNLDEQLSPPESYDLRPVTMQDFTTVLSKEDDSLLNSYNSNFHIASFSDCD</sequence>
<keyword evidence="3" id="KW-0472">Membrane</keyword>
<feature type="domain" description="AAA+ ATPase" evidence="8">
    <location>
        <begin position="105"/>
        <end position="243"/>
    </location>
</feature>
<dbReference type="SMART" id="SM00382">
    <property type="entry name" value="AAA"/>
    <property type="match status" value="1"/>
</dbReference>
<dbReference type="InterPro" id="IPR003959">
    <property type="entry name" value="ATPase_AAA_core"/>
</dbReference>
<accession>A0A1R1PXB7</accession>
<keyword evidence="2 6" id="KW-0547">Nucleotide-binding</keyword>
<reference evidence="10" key="1">
    <citation type="submission" date="2017-01" db="EMBL/GenBank/DDBJ databases">
        <authorList>
            <person name="Wang Y."/>
            <person name="White M."/>
            <person name="Kvist S."/>
            <person name="Moncalvo J.-M."/>
        </authorList>
    </citation>
    <scope>NUCLEOTIDE SEQUENCE [LARGE SCALE GENOMIC DNA]</scope>
    <source>
        <strain evidence="10">COL-18-3</strain>
    </source>
</reference>
<dbReference type="OrthoDB" id="10254455at2759"/>
<comment type="caution">
    <text evidence="9">The sequence shown here is derived from an EMBL/GenBank/DDBJ whole genome shotgun (WGS) entry which is preliminary data.</text>
</comment>
<gene>
    <name evidence="9" type="ORF">AX774_g896</name>
</gene>
<dbReference type="GO" id="GO:0016887">
    <property type="term" value="F:ATP hydrolysis activity"/>
    <property type="evidence" value="ECO:0007669"/>
    <property type="project" value="InterPro"/>
</dbReference>
<evidence type="ECO:0000256" key="4">
    <source>
        <dbReference type="ARBA" id="ARBA00022840"/>
    </source>
</evidence>
<keyword evidence="3" id="KW-1000">Mitochondrion outer membrane</keyword>
<dbReference type="PANTHER" id="PTHR45644">
    <property type="entry name" value="AAA ATPASE, PUTATIVE (AFU_ORTHOLOGUE AFUA_2G12920)-RELATED-RELATED"/>
    <property type="match status" value="1"/>
</dbReference>
<keyword evidence="4 6" id="KW-0067">ATP-binding</keyword>
<protein>
    <submittedName>
        <fullName evidence="9">ATPase family AAA domain-containing protein 1</fullName>
    </submittedName>
</protein>
<proteinExistence type="inferred from homology"/>
<dbReference type="GO" id="GO:0140567">
    <property type="term" value="F:membrane protein dislocase activity"/>
    <property type="evidence" value="ECO:0007669"/>
    <property type="project" value="UniProtKB-ARBA"/>
</dbReference>
<evidence type="ECO:0000256" key="1">
    <source>
        <dbReference type="ARBA" id="ARBA00004572"/>
    </source>
</evidence>
<feature type="chain" id="PRO_5012751533" evidence="7">
    <location>
        <begin position="20"/>
        <end position="364"/>
    </location>
</feature>
<feature type="signal peptide" evidence="7">
    <location>
        <begin position="1"/>
        <end position="19"/>
    </location>
</feature>
<dbReference type="FunFam" id="3.40.50.300:FF:000538">
    <property type="entry name" value="ATPase family AAA domain-containing protein 1"/>
    <property type="match status" value="1"/>
</dbReference>
<dbReference type="Pfam" id="PF00004">
    <property type="entry name" value="AAA"/>
    <property type="match status" value="1"/>
</dbReference>
<keyword evidence="10" id="KW-1185">Reference proteome</keyword>
<evidence type="ECO:0000256" key="3">
    <source>
        <dbReference type="ARBA" id="ARBA00022787"/>
    </source>
</evidence>
<evidence type="ECO:0000313" key="9">
    <source>
        <dbReference type="EMBL" id="OMH85557.1"/>
    </source>
</evidence>
<dbReference type="InterPro" id="IPR003593">
    <property type="entry name" value="AAA+_ATPase"/>
</dbReference>
<dbReference type="Pfam" id="PF17862">
    <property type="entry name" value="AAA_lid_3"/>
    <property type="match status" value="1"/>
</dbReference>
<keyword evidence="7" id="KW-0732">Signal</keyword>
<dbReference type="GO" id="GO:0005524">
    <property type="term" value="F:ATP binding"/>
    <property type="evidence" value="ECO:0007669"/>
    <property type="project" value="UniProtKB-KW"/>
</dbReference>
<dbReference type="SUPFAM" id="SSF52540">
    <property type="entry name" value="P-loop containing nucleoside triphosphate hydrolases"/>
    <property type="match status" value="1"/>
</dbReference>
<evidence type="ECO:0000256" key="6">
    <source>
        <dbReference type="RuleBase" id="RU003651"/>
    </source>
</evidence>